<sequence>MTMLAVSERVTGPGAVTEKLIWHKPIGSDPEAIFQRIACSGEDGIVISSGKREVPLKLDKPARSGAPTASRWFDGVAAANA</sequence>
<proteinExistence type="predicted"/>
<dbReference type="RefSeq" id="WP_150509712.1">
    <property type="nucleotide sequence ID" value="NZ_BMSQ01000020.1"/>
</dbReference>
<dbReference type="AlphaFoldDB" id="A0A7W8EZ14"/>
<organism evidence="1 2">
    <name type="scientific">Streptomyces spectabilis</name>
    <dbReference type="NCBI Taxonomy" id="68270"/>
    <lineage>
        <taxon>Bacteria</taxon>
        <taxon>Bacillati</taxon>
        <taxon>Actinomycetota</taxon>
        <taxon>Actinomycetes</taxon>
        <taxon>Kitasatosporales</taxon>
        <taxon>Streptomycetaceae</taxon>
        <taxon>Streptomyces</taxon>
    </lineage>
</organism>
<accession>A0A7W8EZ14</accession>
<protein>
    <submittedName>
        <fullName evidence="1">Uncharacterized protein</fullName>
    </submittedName>
</protein>
<dbReference type="Proteomes" id="UP000549009">
    <property type="component" value="Unassembled WGS sequence"/>
</dbReference>
<reference evidence="1 2" key="1">
    <citation type="submission" date="2020-08" db="EMBL/GenBank/DDBJ databases">
        <title>Genomic Encyclopedia of Type Strains, Phase III (KMG-III): the genomes of soil and plant-associated and newly described type strains.</title>
        <authorList>
            <person name="Whitman W."/>
        </authorList>
    </citation>
    <scope>NUCLEOTIDE SEQUENCE [LARGE SCALE GENOMIC DNA]</scope>
    <source>
        <strain evidence="1 2">CECT 3146</strain>
    </source>
</reference>
<evidence type="ECO:0000313" key="1">
    <source>
        <dbReference type="EMBL" id="MBB5108250.1"/>
    </source>
</evidence>
<evidence type="ECO:0000313" key="2">
    <source>
        <dbReference type="Proteomes" id="UP000549009"/>
    </source>
</evidence>
<comment type="caution">
    <text evidence="1">The sequence shown here is derived from an EMBL/GenBank/DDBJ whole genome shotgun (WGS) entry which is preliminary data.</text>
</comment>
<name>A0A7W8EZ14_STRST</name>
<gene>
    <name evidence="1" type="ORF">FHS40_007371</name>
</gene>
<dbReference type="EMBL" id="JACHJD010000018">
    <property type="protein sequence ID" value="MBB5108250.1"/>
    <property type="molecule type" value="Genomic_DNA"/>
</dbReference>
<dbReference type="OrthoDB" id="4268113at2"/>
<keyword evidence="2" id="KW-1185">Reference proteome</keyword>